<dbReference type="EMBL" id="PYIX02000024">
    <property type="protein sequence ID" value="RFC82947.1"/>
    <property type="molecule type" value="Genomic_DNA"/>
</dbReference>
<proteinExistence type="predicted"/>
<dbReference type="Proteomes" id="UP000240957">
    <property type="component" value="Unassembled WGS sequence"/>
</dbReference>
<feature type="transmembrane region" description="Helical" evidence="1">
    <location>
        <begin position="7"/>
        <end position="29"/>
    </location>
</feature>
<accession>A0A371YN98</accession>
<feature type="transmembrane region" description="Helical" evidence="1">
    <location>
        <begin position="35"/>
        <end position="56"/>
    </location>
</feature>
<evidence type="ECO:0000256" key="1">
    <source>
        <dbReference type="SAM" id="Phobius"/>
    </source>
</evidence>
<organism evidence="2 3">
    <name type="scientific">Acinetobacter sichuanensis</name>
    <dbReference type="NCBI Taxonomy" id="2136183"/>
    <lineage>
        <taxon>Bacteria</taxon>
        <taxon>Pseudomonadati</taxon>
        <taxon>Pseudomonadota</taxon>
        <taxon>Gammaproteobacteria</taxon>
        <taxon>Moraxellales</taxon>
        <taxon>Moraxellaceae</taxon>
        <taxon>Acinetobacter</taxon>
    </lineage>
</organism>
<keyword evidence="1" id="KW-1133">Transmembrane helix</keyword>
<evidence type="ECO:0000313" key="2">
    <source>
        <dbReference type="EMBL" id="RFC82947.1"/>
    </source>
</evidence>
<evidence type="ECO:0000313" key="3">
    <source>
        <dbReference type="Proteomes" id="UP000240957"/>
    </source>
</evidence>
<dbReference type="AlphaFoldDB" id="A0A371YN98"/>
<protein>
    <submittedName>
        <fullName evidence="2">Uncharacterized protein</fullName>
    </submittedName>
</protein>
<gene>
    <name evidence="2" type="ORF">C9E89_013840</name>
</gene>
<name>A0A371YN98_9GAMM</name>
<feature type="transmembrane region" description="Helical" evidence="1">
    <location>
        <begin position="77"/>
        <end position="97"/>
    </location>
</feature>
<sequence length="161" mass="19464">MSDFKSLNLFAIFNIVCFMICVLIHLYSFLSYLPFSFEILISLVLPLFLNTFWLILKQKSNQNQSWAFATWSKNFQSIFIILFIYALLQFFIFYTLVGNFRVEKATNTYYLFERNRFITEVSQLEYQIYWARSVRLLSSFLILFFSFTIYASIKNYDRLKF</sequence>
<keyword evidence="1" id="KW-0472">Membrane</keyword>
<reference evidence="2 3" key="1">
    <citation type="submission" date="2018-08" db="EMBL/GenBank/DDBJ databases">
        <title>The draft genome of Acinetobacter sichuanensis strain WCHAc060041.</title>
        <authorList>
            <person name="Qin J."/>
            <person name="Feng Y."/>
            <person name="Zong Z."/>
        </authorList>
    </citation>
    <scope>NUCLEOTIDE SEQUENCE [LARGE SCALE GENOMIC DNA]</scope>
    <source>
        <strain evidence="2 3">WCHAc060041</strain>
    </source>
</reference>
<keyword evidence="1" id="KW-0812">Transmembrane</keyword>
<comment type="caution">
    <text evidence="2">The sequence shown here is derived from an EMBL/GenBank/DDBJ whole genome shotgun (WGS) entry which is preliminary data.</text>
</comment>
<feature type="transmembrane region" description="Helical" evidence="1">
    <location>
        <begin position="134"/>
        <end position="153"/>
    </location>
</feature>